<name>A0A817T9C6_9BILA</name>
<protein>
    <submittedName>
        <fullName evidence="17">Uncharacterized protein</fullName>
    </submittedName>
</protein>
<feature type="domain" description="EGF-like" evidence="16">
    <location>
        <begin position="302"/>
        <end position="339"/>
    </location>
</feature>
<feature type="domain" description="Laminin G" evidence="15">
    <location>
        <begin position="1398"/>
        <end position="1571"/>
    </location>
</feature>
<feature type="disulfide bond" evidence="12">
    <location>
        <begin position="452"/>
        <end position="461"/>
    </location>
</feature>
<dbReference type="FunFam" id="2.10.25.10:FF:000122">
    <property type="entry name" value="Protein crumbs homolog 2"/>
    <property type="match status" value="2"/>
</dbReference>
<dbReference type="InterPro" id="IPR001791">
    <property type="entry name" value="Laminin_G"/>
</dbReference>
<feature type="disulfide bond" evidence="12">
    <location>
        <begin position="1919"/>
        <end position="1928"/>
    </location>
</feature>
<feature type="disulfide bond" evidence="12">
    <location>
        <begin position="233"/>
        <end position="250"/>
    </location>
</feature>
<dbReference type="InterPro" id="IPR000152">
    <property type="entry name" value="EGF-type_Asp/Asn_hydroxyl_site"/>
</dbReference>
<feature type="domain" description="EGF-like" evidence="16">
    <location>
        <begin position="801"/>
        <end position="837"/>
    </location>
</feature>
<feature type="domain" description="EGF-like" evidence="16">
    <location>
        <begin position="763"/>
        <end position="799"/>
    </location>
</feature>
<evidence type="ECO:0000256" key="12">
    <source>
        <dbReference type="PROSITE-ProRule" id="PRU00076"/>
    </source>
</evidence>
<feature type="disulfide bond" evidence="12">
    <location>
        <begin position="1598"/>
        <end position="1607"/>
    </location>
</feature>
<dbReference type="PROSITE" id="PS01187">
    <property type="entry name" value="EGF_CA"/>
    <property type="match status" value="8"/>
</dbReference>
<evidence type="ECO:0000256" key="10">
    <source>
        <dbReference type="ARBA" id="ARBA00023157"/>
    </source>
</evidence>
<keyword evidence="11" id="KW-0325">Glycoprotein</keyword>
<feature type="domain" description="EGF-like" evidence="16">
    <location>
        <begin position="504"/>
        <end position="540"/>
    </location>
</feature>
<evidence type="ECO:0000256" key="9">
    <source>
        <dbReference type="ARBA" id="ARBA00023136"/>
    </source>
</evidence>
<dbReference type="FunFam" id="2.10.25.10:FF:000143">
    <property type="entry name" value="Protein crumbs 1"/>
    <property type="match status" value="1"/>
</dbReference>
<feature type="disulfide bond" evidence="12">
    <location>
        <begin position="492"/>
        <end position="501"/>
    </location>
</feature>
<dbReference type="SUPFAM" id="SSF57184">
    <property type="entry name" value="Growth factor receptor domain"/>
    <property type="match status" value="1"/>
</dbReference>
<keyword evidence="9 13" id="KW-0472">Membrane</keyword>
<dbReference type="EMBL" id="CAJNXB010003298">
    <property type="protein sequence ID" value="CAF3305205.1"/>
    <property type="molecule type" value="Genomic_DNA"/>
</dbReference>
<dbReference type="Gene3D" id="2.10.25.10">
    <property type="entry name" value="Laminin"/>
    <property type="match status" value="22"/>
</dbReference>
<feature type="domain" description="EGF-like" evidence="16">
    <location>
        <begin position="1854"/>
        <end position="1891"/>
    </location>
</feature>
<feature type="domain" description="EGF-like" evidence="16">
    <location>
        <begin position="341"/>
        <end position="382"/>
    </location>
</feature>
<feature type="domain" description="EGF-like" evidence="16">
    <location>
        <begin position="1329"/>
        <end position="1367"/>
    </location>
</feature>
<dbReference type="PRINTS" id="PR01983">
    <property type="entry name" value="NOTCH"/>
</dbReference>
<evidence type="ECO:0000256" key="5">
    <source>
        <dbReference type="ARBA" id="ARBA00022729"/>
    </source>
</evidence>
<evidence type="ECO:0000256" key="11">
    <source>
        <dbReference type="ARBA" id="ARBA00023180"/>
    </source>
</evidence>
<dbReference type="InterPro" id="IPR049883">
    <property type="entry name" value="NOTCH1_EGF-like"/>
</dbReference>
<keyword evidence="3 12" id="KW-0245">EGF-like domain</keyword>
<dbReference type="FunFam" id="2.10.25.10:FF:000031">
    <property type="entry name" value="neurogenic locus notch homolog protein 3"/>
    <property type="match status" value="1"/>
</dbReference>
<evidence type="ECO:0000256" key="2">
    <source>
        <dbReference type="ARBA" id="ARBA00022475"/>
    </source>
</evidence>
<feature type="domain" description="EGF-like" evidence="16">
    <location>
        <begin position="839"/>
        <end position="879"/>
    </location>
</feature>
<feature type="domain" description="EGF-like" evidence="16">
    <location>
        <begin position="1093"/>
        <end position="1129"/>
    </location>
</feature>
<keyword evidence="4 13" id="KW-0812">Transmembrane</keyword>
<feature type="disulfide bond" evidence="12">
    <location>
        <begin position="1119"/>
        <end position="1128"/>
    </location>
</feature>
<feature type="domain" description="EGF-like" evidence="16">
    <location>
        <begin position="1893"/>
        <end position="1929"/>
    </location>
</feature>
<feature type="disulfide bond" evidence="12">
    <location>
        <begin position="713"/>
        <end position="722"/>
    </location>
</feature>
<feature type="disulfide bond" evidence="12">
    <location>
        <begin position="751"/>
        <end position="760"/>
    </location>
</feature>
<feature type="domain" description="EGF-like" evidence="16">
    <location>
        <begin position="425"/>
        <end position="462"/>
    </location>
</feature>
<dbReference type="Pfam" id="PF00008">
    <property type="entry name" value="EGF"/>
    <property type="match status" value="7"/>
</dbReference>
<feature type="disulfide bond" evidence="12">
    <location>
        <begin position="1843"/>
        <end position="1852"/>
    </location>
</feature>
<feature type="disulfide bond" evidence="12">
    <location>
        <begin position="1677"/>
        <end position="1686"/>
    </location>
</feature>
<dbReference type="CDD" id="cd00110">
    <property type="entry name" value="LamG"/>
    <property type="match status" value="1"/>
</dbReference>
<feature type="domain" description="EGF-like" evidence="16">
    <location>
        <begin position="1567"/>
        <end position="1608"/>
    </location>
</feature>
<dbReference type="InterPro" id="IPR009030">
    <property type="entry name" value="Growth_fac_rcpt_cys_sf"/>
</dbReference>
<feature type="domain" description="EGF-like" evidence="16">
    <location>
        <begin position="1774"/>
        <end position="1814"/>
    </location>
</feature>
<dbReference type="PROSITE" id="PS01186">
    <property type="entry name" value="EGF_2"/>
    <property type="match status" value="11"/>
</dbReference>
<feature type="disulfide bond" evidence="12">
    <location>
        <begin position="1639"/>
        <end position="1648"/>
    </location>
</feature>
<keyword evidence="5 14" id="KW-0732">Signal</keyword>
<comment type="caution">
    <text evidence="12">Lacks conserved residue(s) required for the propagation of feature annotation.</text>
</comment>
<comment type="caution">
    <text evidence="17">The sequence shown here is derived from an EMBL/GenBank/DDBJ whole genome shotgun (WGS) entry which is preliminary data.</text>
</comment>
<dbReference type="GO" id="GO:0023052">
    <property type="term" value="P:signaling"/>
    <property type="evidence" value="ECO:0007669"/>
    <property type="project" value="UniProtKB-ARBA"/>
</dbReference>
<evidence type="ECO:0000256" key="3">
    <source>
        <dbReference type="ARBA" id="ARBA00022536"/>
    </source>
</evidence>
<accession>A0A817T9C6</accession>
<evidence type="ECO:0000256" key="4">
    <source>
        <dbReference type="ARBA" id="ARBA00022692"/>
    </source>
</evidence>
<dbReference type="FunFam" id="2.10.25.10:FF:000004">
    <property type="entry name" value="Neurogenic locus notch 1"/>
    <property type="match status" value="1"/>
</dbReference>
<feature type="disulfide bond" evidence="12">
    <location>
        <begin position="1762"/>
        <end position="1771"/>
    </location>
</feature>
<dbReference type="FunFam" id="2.10.25.10:FF:000125">
    <property type="entry name" value="Neurogenic locus notch protein-like"/>
    <property type="match status" value="1"/>
</dbReference>
<evidence type="ECO:0000313" key="17">
    <source>
        <dbReference type="EMBL" id="CAF3305205.1"/>
    </source>
</evidence>
<dbReference type="GO" id="GO:0051241">
    <property type="term" value="P:negative regulation of multicellular organismal process"/>
    <property type="evidence" value="ECO:0007669"/>
    <property type="project" value="UniProtKB-ARBA"/>
</dbReference>
<keyword evidence="10 12" id="KW-1015">Disulfide bond</keyword>
<dbReference type="Gene3D" id="2.60.120.200">
    <property type="match status" value="1"/>
</dbReference>
<evidence type="ECO:0000259" key="16">
    <source>
        <dbReference type="PROSITE" id="PS50026"/>
    </source>
</evidence>
<evidence type="ECO:0000256" key="1">
    <source>
        <dbReference type="ARBA" id="ARBA00004251"/>
    </source>
</evidence>
<comment type="subcellular location">
    <subcellularLocation>
        <location evidence="1">Cell membrane</location>
        <topology evidence="1">Single-pass type I membrane protein</topology>
    </subcellularLocation>
</comment>
<keyword evidence="7" id="KW-0106">Calcium</keyword>
<dbReference type="PROSITE" id="PS00022">
    <property type="entry name" value="EGF_1"/>
    <property type="match status" value="22"/>
</dbReference>
<feature type="disulfide bond" evidence="12">
    <location>
        <begin position="252"/>
        <end position="261"/>
    </location>
</feature>
<dbReference type="GO" id="GO:0003008">
    <property type="term" value="P:system process"/>
    <property type="evidence" value="ECO:0007669"/>
    <property type="project" value="UniProtKB-ARBA"/>
</dbReference>
<feature type="domain" description="EGF-like" evidence="16">
    <location>
        <begin position="384"/>
        <end position="424"/>
    </location>
</feature>
<dbReference type="Pfam" id="PF12661">
    <property type="entry name" value="hEGF"/>
    <property type="match status" value="3"/>
</dbReference>
<feature type="domain" description="Laminin G" evidence="15">
    <location>
        <begin position="1155"/>
        <end position="1333"/>
    </location>
</feature>
<feature type="disulfide bond" evidence="12">
    <location>
        <begin position="1357"/>
        <end position="1366"/>
    </location>
</feature>
<dbReference type="Pfam" id="PF07645">
    <property type="entry name" value="EGF_CA"/>
    <property type="match status" value="3"/>
</dbReference>
<keyword evidence="2" id="KW-1003">Cell membrane</keyword>
<feature type="signal peptide" evidence="14">
    <location>
        <begin position="1"/>
        <end position="20"/>
    </location>
</feature>
<dbReference type="Proteomes" id="UP000663825">
    <property type="component" value="Unassembled WGS sequence"/>
</dbReference>
<feature type="domain" description="EGF-like" evidence="16">
    <location>
        <begin position="1651"/>
        <end position="1687"/>
    </location>
</feature>
<keyword evidence="6" id="KW-0677">Repeat</keyword>
<dbReference type="SUPFAM" id="SSF49899">
    <property type="entry name" value="Concanavalin A-like lectins/glucanases"/>
    <property type="match status" value="2"/>
</dbReference>
<feature type="domain" description="EGF-like" evidence="16">
    <location>
        <begin position="725"/>
        <end position="761"/>
    </location>
</feature>
<sequence length="2006" mass="228617">MYWANIQVFSFILLICKISSRSISFSYRSCLPNIDLIHIEHYHPLNSQQFQLLTKDFHLNVIYRYKKEKLQYKFGNLNTLLGNLSNFDYQYQSAINYYHQIDTWNHVNLIFDDSLSRVFISFNNDETRKIPLVDYPLLFQNKTIETKLNIRILVNEQDKNLTCLLPYKGFEINKNSFLNSCVTNIKTCEHRICTSSNNAEQYCPLFKIFDCYPFTDLQCGLKTIPVLCSTNDCLNQGFCHSERLKNSSQCVCPFGFAGDQCEYDINECQSNPCPKQSTCIDVPNGYSCVCDPGWTGVDCSEDIDECTTTQTCKAARNCINLPGSYKCECFESFTGFNCEMTLDPCLSQPCLNNATKCHSILDRDHVLYHCVCQSGFTGHNCETNINDCEGIICQKNNTQCVDGVNSFHCECKSNFKRNWDSSCVEQNPCDSSPCHQNATCYNLNGGQYRCMCPPTYTGVQCDEDIDECSVFPFICRNGGTCVNDVGSYRCYCAPGWIGSTCAKAIDYCISQPCNRNGTCINKINGFECRCLSPYTGDVCQYDIDECLIEPCVNNGTCYNYVGGFHCRCPTGYFGFHCEYPPSECERYQKASFSVKCNDPHLCVVNDTEKLRQLNQLTTYTCRTERDRTLDNYFTCSSEQKYNYCHCPSSKKAFLFHSYRQFNAGGRFFYLDILPCADNYTETSNRPLVSRASCPCHNGGTCHWINSKTYRCYCSPGLTGENCLTQIDHCLSRPCYNNGTCLSQLNSFTCQCPTSYKGIYCQNLIDRCENNPCLNNGTCQRFKEKYKCNCLSSYTGKNCEIYQTPCLSQPCQHHGKCFNHNNTFECQCPLNYQGKNCEQAVDLCHTPFNTSLCLNGGLCSINNHKIQCSCLSGFTGLFCETNINDCYTKPCSTHGECVDLVNGYQCHCEPGWNGYNCEKRQHDISKSFIYHPSLSSTFHLRNSSINISQYLPYRHSSLPIRIQYEFRTTLDKVSLLSIGKRFKQKLVNNRILTNLDDKTILSTSIDYNEKWFMITIEIFHLWVDVRIGLNSLSQRFFVSNTSLANLINNQVVFGYKSYSGCVRNIEITYSQAYSILLTDHLIETSENRTLGCERTDACQNAVCQKNELCEDHWFYHRCQCQRPFFGENCDLSKILFCVRLVIYSYLLLPINLVPPIVTFNQSSSANILLSSPISNMSLFFNTLQSNGTLFELVSSMKHYRSTRDLTSQNRSASKIIGGLINGRFRLIIIDDGPKRQEFELRSEQTLNDGRPHQIELDLENYRLIIDGIHNETLKKANNKLLLNQVELLGDGSLNGWLQGIRINDQLISFDHTNQIAQNFNITSLNMNEIEQNPCYPNNPCLNEGICLITHSQDYLCQCDPRWFGRNCSEPNICNYNNSSLCPNGFICKVTDENQECLATATFEGNTSSLIATLHHSSVSKITNEISFRLRARPQNAHLLTIKNLYTSNYFSIYLFGQNLIYRDSILTTDLIIELNESVFDEWTTFHLHWSDFSTLTINYLFTYTINLSLKSLLTSNGQTQIYIGNGFRGCLEFVLLGENLYIPFYNDMIYDNDTRQNKFFIEQIENIHINNCSFNHVCENINCQNGLCYSDFDRGKCVCNIGWNGDFCQMNINECELGNNCSKENSICEDHLDGYYTCKCQQGFTGQFCETNIDECASSPCANNGTCTDLIDGYLCNCTKEYINSNCSKSIDATCFGQLHSCENNGTCILKSTHLYVDNPESECECLNGYDGLWCENDLCSQLHCQNDGTCQRLPNGKAKCLCSEQFDGNECEHDVNECELANQTEICLNNGKCINYPGGYRCQCQEHYLGEHCEHKHICLDQSPCLNRGQCKVDGGEQYYCECLTNFTGVNCELLTCESTPCHHNGTCTHDTDHGFICNCTGTGYEDEQCTTEINECLSNPCQNNASCINERDGYICVCPKDFIGLQCESRQEFLRSLGFSYHYIIWPSMAILLLMIITLFTIAVGRVKESRRLQGTYRPALNEHGQTSRVEFSMILKPPPEERLI</sequence>
<feature type="disulfide bond" evidence="12">
    <location>
        <begin position="530"/>
        <end position="539"/>
    </location>
</feature>
<evidence type="ECO:0000256" key="8">
    <source>
        <dbReference type="ARBA" id="ARBA00022989"/>
    </source>
</evidence>
<dbReference type="SUPFAM" id="SSF57196">
    <property type="entry name" value="EGF/Laminin"/>
    <property type="match status" value="18"/>
</dbReference>
<evidence type="ECO:0000256" key="7">
    <source>
        <dbReference type="ARBA" id="ARBA00022837"/>
    </source>
</evidence>
<dbReference type="SMART" id="SM00181">
    <property type="entry name" value="EGF"/>
    <property type="match status" value="26"/>
</dbReference>
<dbReference type="PANTHER" id="PTHR12916:SF4">
    <property type="entry name" value="UNINFLATABLE, ISOFORM C"/>
    <property type="match status" value="1"/>
</dbReference>
<dbReference type="GO" id="GO:0005886">
    <property type="term" value="C:plasma membrane"/>
    <property type="evidence" value="ECO:0007669"/>
    <property type="project" value="UniProtKB-SubCell"/>
</dbReference>
<dbReference type="GO" id="GO:0005509">
    <property type="term" value="F:calcium ion binding"/>
    <property type="evidence" value="ECO:0007669"/>
    <property type="project" value="InterPro"/>
</dbReference>
<dbReference type="CDD" id="cd00054">
    <property type="entry name" value="EGF_CA"/>
    <property type="match status" value="15"/>
</dbReference>
<gene>
    <name evidence="17" type="ORF">TIS948_LOCUS18723</name>
</gene>
<feature type="domain" description="EGF-like" evidence="16">
    <location>
        <begin position="1815"/>
        <end position="1853"/>
    </location>
</feature>
<proteinExistence type="predicted"/>
<dbReference type="FunFam" id="2.10.25.10:FF:000391">
    <property type="entry name" value="Weary, isoform C"/>
    <property type="match status" value="2"/>
</dbReference>
<feature type="domain" description="EGF-like" evidence="16">
    <location>
        <begin position="264"/>
        <end position="300"/>
    </location>
</feature>
<dbReference type="OrthoDB" id="283575at2759"/>
<dbReference type="GO" id="GO:0051240">
    <property type="term" value="P:positive regulation of multicellular organismal process"/>
    <property type="evidence" value="ECO:0007669"/>
    <property type="project" value="UniProtKB-ARBA"/>
</dbReference>
<feature type="disulfide bond" evidence="12">
    <location>
        <begin position="290"/>
        <end position="299"/>
    </location>
</feature>
<dbReference type="InterPro" id="IPR018097">
    <property type="entry name" value="EGF_Ca-bd_CS"/>
</dbReference>
<feature type="disulfide bond" evidence="12">
    <location>
        <begin position="1620"/>
        <end position="1637"/>
    </location>
</feature>
<organism evidence="17 18">
    <name type="scientific">Rotaria socialis</name>
    <dbReference type="NCBI Taxonomy" id="392032"/>
    <lineage>
        <taxon>Eukaryota</taxon>
        <taxon>Metazoa</taxon>
        <taxon>Spiralia</taxon>
        <taxon>Gnathifera</taxon>
        <taxon>Rotifera</taxon>
        <taxon>Eurotatoria</taxon>
        <taxon>Bdelloidea</taxon>
        <taxon>Philodinida</taxon>
        <taxon>Philodinidae</taxon>
        <taxon>Rotaria</taxon>
    </lineage>
</organism>
<dbReference type="SMART" id="SM00179">
    <property type="entry name" value="EGF_CA"/>
    <property type="match status" value="19"/>
</dbReference>
<dbReference type="PROSITE" id="PS50026">
    <property type="entry name" value="EGF_3"/>
    <property type="match status" value="25"/>
</dbReference>
<dbReference type="FunFam" id="2.10.25.10:FF:000472">
    <property type="entry name" value="Uncharacterized protein, isoform A"/>
    <property type="match status" value="2"/>
</dbReference>
<feature type="domain" description="EGF-like" evidence="16">
    <location>
        <begin position="689"/>
        <end position="723"/>
    </location>
</feature>
<dbReference type="GO" id="GO:0048513">
    <property type="term" value="P:animal organ development"/>
    <property type="evidence" value="ECO:0007669"/>
    <property type="project" value="UniProtKB-ARBA"/>
</dbReference>
<feature type="disulfide bond" evidence="12">
    <location>
        <begin position="329"/>
        <end position="338"/>
    </location>
</feature>
<feature type="disulfide bond" evidence="12">
    <location>
        <begin position="1804"/>
        <end position="1813"/>
    </location>
</feature>
<evidence type="ECO:0000256" key="13">
    <source>
        <dbReference type="SAM" id="Phobius"/>
    </source>
</evidence>
<feature type="domain" description="EGF-like" evidence="16">
    <location>
        <begin position="881"/>
        <end position="917"/>
    </location>
</feature>
<feature type="domain" description="EGF-like" evidence="16">
    <location>
        <begin position="224"/>
        <end position="262"/>
    </location>
</feature>
<dbReference type="InterPro" id="IPR013032">
    <property type="entry name" value="EGF-like_CS"/>
</dbReference>
<dbReference type="PROSITE" id="PS50025">
    <property type="entry name" value="LAM_G_DOMAIN"/>
    <property type="match status" value="2"/>
</dbReference>
<feature type="domain" description="EGF-like" evidence="16">
    <location>
        <begin position="1610"/>
        <end position="1649"/>
    </location>
</feature>
<evidence type="ECO:0000256" key="14">
    <source>
        <dbReference type="SAM" id="SignalP"/>
    </source>
</evidence>
<feature type="domain" description="EGF-like" evidence="16">
    <location>
        <begin position="542"/>
        <end position="578"/>
    </location>
</feature>
<dbReference type="PROSITE" id="PS00010">
    <property type="entry name" value="ASX_HYDROXYL"/>
    <property type="match status" value="11"/>
</dbReference>
<feature type="disulfide bond" evidence="12">
    <location>
        <begin position="907"/>
        <end position="916"/>
    </location>
</feature>
<dbReference type="GO" id="GO:0007154">
    <property type="term" value="P:cell communication"/>
    <property type="evidence" value="ECO:0007669"/>
    <property type="project" value="UniProtKB-ARBA"/>
</dbReference>
<feature type="chain" id="PRO_5032731094" evidence="14">
    <location>
        <begin position="21"/>
        <end position="2006"/>
    </location>
</feature>
<dbReference type="InterPro" id="IPR001881">
    <property type="entry name" value="EGF-like_Ca-bd_dom"/>
</dbReference>
<feature type="disulfide bond" evidence="12">
    <location>
        <begin position="568"/>
        <end position="577"/>
    </location>
</feature>
<feature type="disulfide bond" evidence="12">
    <location>
        <begin position="372"/>
        <end position="381"/>
    </location>
</feature>
<feature type="disulfide bond" evidence="12">
    <location>
        <begin position="869"/>
        <end position="878"/>
    </location>
</feature>
<feature type="disulfide bond" evidence="12">
    <location>
        <begin position="827"/>
        <end position="836"/>
    </location>
</feature>
<dbReference type="PANTHER" id="PTHR12916">
    <property type="entry name" value="CYTOCHROME C OXIDASE POLYPEPTIDE VIC-2"/>
    <property type="match status" value="1"/>
</dbReference>
<feature type="domain" description="EGF-like" evidence="16">
    <location>
        <begin position="464"/>
        <end position="502"/>
    </location>
</feature>
<dbReference type="InterPro" id="IPR000742">
    <property type="entry name" value="EGF"/>
</dbReference>
<reference evidence="17" key="1">
    <citation type="submission" date="2021-02" db="EMBL/GenBank/DDBJ databases">
        <authorList>
            <person name="Nowell W R."/>
        </authorList>
    </citation>
    <scope>NUCLEOTIDE SEQUENCE</scope>
</reference>
<feature type="transmembrane region" description="Helical" evidence="13">
    <location>
        <begin position="1944"/>
        <end position="1965"/>
    </location>
</feature>
<feature type="domain" description="EGF-like" evidence="16">
    <location>
        <begin position="1735"/>
        <end position="1772"/>
    </location>
</feature>
<dbReference type="InterPro" id="IPR013320">
    <property type="entry name" value="ConA-like_dom_sf"/>
</dbReference>
<evidence type="ECO:0000256" key="6">
    <source>
        <dbReference type="ARBA" id="ARBA00022737"/>
    </source>
</evidence>
<evidence type="ECO:0000259" key="15">
    <source>
        <dbReference type="PROSITE" id="PS50025"/>
    </source>
</evidence>
<feature type="disulfide bond" evidence="12">
    <location>
        <begin position="789"/>
        <end position="798"/>
    </location>
</feature>
<keyword evidence="8 13" id="KW-1133">Transmembrane helix</keyword>
<evidence type="ECO:0000313" key="18">
    <source>
        <dbReference type="Proteomes" id="UP000663825"/>
    </source>
</evidence>